<feature type="binding site" evidence="11">
    <location>
        <position position="511"/>
    </location>
    <ligand>
        <name>Ca(2+)</name>
        <dbReference type="ChEBI" id="CHEBI:29108"/>
        <label>2</label>
    </ligand>
</feature>
<keyword evidence="8" id="KW-0560">Oxidoreductase</keyword>
<evidence type="ECO:0000256" key="6">
    <source>
        <dbReference type="ARBA" id="ARBA00022723"/>
    </source>
</evidence>
<evidence type="ECO:0000256" key="13">
    <source>
        <dbReference type="SAM" id="MobiDB-lite"/>
    </source>
</evidence>
<feature type="compositionally biased region" description="Pro residues" evidence="13">
    <location>
        <begin position="296"/>
        <end position="305"/>
    </location>
</feature>
<dbReference type="GO" id="GO:0005576">
    <property type="term" value="C:extracellular region"/>
    <property type="evidence" value="ECO:0007669"/>
    <property type="project" value="UniProtKB-SubCell"/>
</dbReference>
<evidence type="ECO:0000256" key="2">
    <source>
        <dbReference type="ARBA" id="ARBA00001970"/>
    </source>
</evidence>
<dbReference type="AlphaFoldDB" id="A0A835FR12"/>
<dbReference type="InterPro" id="IPR002016">
    <property type="entry name" value="Haem_peroxidase"/>
</dbReference>
<keyword evidence="16" id="KW-1185">Reference proteome</keyword>
<evidence type="ECO:0000256" key="1">
    <source>
        <dbReference type="ARBA" id="ARBA00000189"/>
    </source>
</evidence>
<keyword evidence="4" id="KW-0575">Peroxidase</keyword>
<dbReference type="PRINTS" id="PR00461">
    <property type="entry name" value="PLPEROXIDASE"/>
</dbReference>
<dbReference type="InterPro" id="IPR011676">
    <property type="entry name" value="DUF1618"/>
</dbReference>
<comment type="cofactor">
    <cofactor evidence="2">
        <name>heme b</name>
        <dbReference type="ChEBI" id="CHEBI:60344"/>
    </cofactor>
</comment>
<dbReference type="Gene3D" id="1.10.420.10">
    <property type="entry name" value="Peroxidase, domain 2"/>
    <property type="match status" value="1"/>
</dbReference>
<keyword evidence="7 11" id="KW-0106">Calcium</keyword>
<dbReference type="Gene3D" id="1.10.520.10">
    <property type="match status" value="1"/>
</dbReference>
<evidence type="ECO:0000256" key="5">
    <source>
        <dbReference type="ARBA" id="ARBA00022617"/>
    </source>
</evidence>
<comment type="catalytic activity">
    <reaction evidence="1">
        <text>2 a phenolic donor + H2O2 = 2 a phenolic radical donor + 2 H2O</text>
        <dbReference type="Rhea" id="RHEA:56136"/>
        <dbReference type="ChEBI" id="CHEBI:15377"/>
        <dbReference type="ChEBI" id="CHEBI:16240"/>
        <dbReference type="ChEBI" id="CHEBI:139520"/>
        <dbReference type="ChEBI" id="CHEBI:139521"/>
        <dbReference type="EC" id="1.11.1.7"/>
    </reaction>
</comment>
<comment type="subcellular location">
    <subcellularLocation>
        <location evidence="3">Secreted</location>
    </subcellularLocation>
</comment>
<keyword evidence="10" id="KW-0376">Hydrogen peroxide</keyword>
<feature type="compositionally biased region" description="Pro residues" evidence="13">
    <location>
        <begin position="315"/>
        <end position="332"/>
    </location>
</feature>
<protein>
    <recommendedName>
        <fullName evidence="14">Plant heme peroxidase family profile domain-containing protein</fullName>
    </recommendedName>
</protein>
<proteinExistence type="inferred from homology"/>
<dbReference type="PANTHER" id="PTHR31517">
    <property type="match status" value="1"/>
</dbReference>
<sequence>MGCVAGDITFVTLAGFHERRDPRDMVLETWTLSRDLNEWVQQGKRLAVADLWASESFRERGLPQLTPAFPVLSVDDADVVYVVMNDVENEKRLNDYGELINAPGLAWPGCWLLSFSSAIDSLPTPASPIPIPIVRSLAACAEPPAHFSRRKTFLAGAVSDVPVSFPVLGKKDVLSSSSSAPQDGPAGLAGAVVCSMLAHLALLALAASQSAAPGSASVSERVATSVVRLRPRGRPPRRRLRSSRGPQVPATKPLVSPTRRRASWETISVSEAGSSVASAKAVACASNAVPAAPRLAPKPSPPASPAPRQSQPPATQAPPAPRPSPTPSPPSSSPATGAKAVTFACHTGSETVPVTGFTGSAAAFAELHAVDDLDVGPALTQLLRAVLPGRRAGCEGCGQGCDASVLIQDRRTGGACHAGRRDGLVSLASNVRRNIIDTGFSVDAMASSFTAKGLTLDDLVTLSGGERSMTPVDGSMNTDYANELIRACSANGTVAAGTAVDCDAGSASVFDNRYFANLLDGRGLLRTDAVLVQNATTRAKVAEFAQSQDGFFASWAESYARLTNLGVKTGADGEIRRTCSSVNG</sequence>
<gene>
    <name evidence="15" type="ORF">HU200_006601</name>
</gene>
<evidence type="ECO:0000313" key="16">
    <source>
        <dbReference type="Proteomes" id="UP000636709"/>
    </source>
</evidence>
<feature type="region of interest" description="Disordered" evidence="13">
    <location>
        <begin position="292"/>
        <end position="338"/>
    </location>
</feature>
<accession>A0A835FR12</accession>
<reference evidence="15" key="1">
    <citation type="submission" date="2020-07" db="EMBL/GenBank/DDBJ databases">
        <title>Genome sequence and genetic diversity analysis of an under-domesticated orphan crop, white fonio (Digitaria exilis).</title>
        <authorList>
            <person name="Bennetzen J.L."/>
            <person name="Chen S."/>
            <person name="Ma X."/>
            <person name="Wang X."/>
            <person name="Yssel A.E.J."/>
            <person name="Chaluvadi S.R."/>
            <person name="Johnson M."/>
            <person name="Gangashetty P."/>
            <person name="Hamidou F."/>
            <person name="Sanogo M.D."/>
            <person name="Zwaenepoel A."/>
            <person name="Wallace J."/>
            <person name="Van De Peer Y."/>
            <person name="Van Deynze A."/>
        </authorList>
    </citation>
    <scope>NUCLEOTIDE SEQUENCE</scope>
    <source>
        <tissue evidence="15">Leaves</tissue>
    </source>
</reference>
<keyword evidence="6 11" id="KW-0479">Metal-binding</keyword>
<comment type="cofactor">
    <cofactor evidence="11">
        <name>Ca(2+)</name>
        <dbReference type="ChEBI" id="CHEBI:29108"/>
    </cofactor>
    <text evidence="11">Binds 2 calcium ions per subunit.</text>
</comment>
<evidence type="ECO:0000256" key="7">
    <source>
        <dbReference type="ARBA" id="ARBA00022837"/>
    </source>
</evidence>
<dbReference type="PANTHER" id="PTHR31517:SF17">
    <property type="entry name" value="PEROXIDASE 6"/>
    <property type="match status" value="1"/>
</dbReference>
<dbReference type="InterPro" id="IPR000823">
    <property type="entry name" value="Peroxidase_pln"/>
</dbReference>
<evidence type="ECO:0000256" key="10">
    <source>
        <dbReference type="ARBA" id="ARBA00023324"/>
    </source>
</evidence>
<feature type="region of interest" description="Disordered" evidence="13">
    <location>
        <begin position="214"/>
        <end position="262"/>
    </location>
</feature>
<evidence type="ECO:0000256" key="4">
    <source>
        <dbReference type="ARBA" id="ARBA00022559"/>
    </source>
</evidence>
<dbReference type="Pfam" id="PF00141">
    <property type="entry name" value="peroxidase"/>
    <property type="match status" value="1"/>
</dbReference>
<dbReference type="GO" id="GO:0140825">
    <property type="term" value="F:lactoperoxidase activity"/>
    <property type="evidence" value="ECO:0007669"/>
    <property type="project" value="UniProtKB-EC"/>
</dbReference>
<feature type="domain" description="Plant heme peroxidase family profile" evidence="14">
    <location>
        <begin position="419"/>
        <end position="583"/>
    </location>
</feature>
<evidence type="ECO:0000259" key="14">
    <source>
        <dbReference type="PROSITE" id="PS50873"/>
    </source>
</evidence>
<evidence type="ECO:0000256" key="3">
    <source>
        <dbReference type="ARBA" id="ARBA00004613"/>
    </source>
</evidence>
<feature type="binding site" evidence="11">
    <location>
        <position position="503"/>
    </location>
    <ligand>
        <name>Ca(2+)</name>
        <dbReference type="ChEBI" id="CHEBI:29108"/>
        <label>2</label>
    </ligand>
</feature>
<evidence type="ECO:0000256" key="8">
    <source>
        <dbReference type="ARBA" id="ARBA00023002"/>
    </source>
</evidence>
<dbReference type="OrthoDB" id="2113341at2759"/>
<comment type="similarity">
    <text evidence="12">Belongs to the peroxidase family.</text>
</comment>
<dbReference type="InterPro" id="IPR010255">
    <property type="entry name" value="Haem_peroxidase_sf"/>
</dbReference>
<keyword evidence="5" id="KW-0349">Heme</keyword>
<dbReference type="SUPFAM" id="SSF48113">
    <property type="entry name" value="Heme-dependent peroxidases"/>
    <property type="match status" value="1"/>
</dbReference>
<organism evidence="15 16">
    <name type="scientific">Digitaria exilis</name>
    <dbReference type="NCBI Taxonomy" id="1010633"/>
    <lineage>
        <taxon>Eukaryota</taxon>
        <taxon>Viridiplantae</taxon>
        <taxon>Streptophyta</taxon>
        <taxon>Embryophyta</taxon>
        <taxon>Tracheophyta</taxon>
        <taxon>Spermatophyta</taxon>
        <taxon>Magnoliopsida</taxon>
        <taxon>Liliopsida</taxon>
        <taxon>Poales</taxon>
        <taxon>Poaceae</taxon>
        <taxon>PACMAD clade</taxon>
        <taxon>Panicoideae</taxon>
        <taxon>Panicodae</taxon>
        <taxon>Paniceae</taxon>
        <taxon>Anthephorinae</taxon>
        <taxon>Digitaria</taxon>
    </lineage>
</organism>
<dbReference type="GO" id="GO:0006979">
    <property type="term" value="P:response to oxidative stress"/>
    <property type="evidence" value="ECO:0007669"/>
    <property type="project" value="InterPro"/>
</dbReference>
<dbReference type="EMBL" id="JACEFO010000444">
    <property type="protein sequence ID" value="KAF8769394.1"/>
    <property type="molecule type" value="Genomic_DNA"/>
</dbReference>
<dbReference type="Proteomes" id="UP000636709">
    <property type="component" value="Unassembled WGS sequence"/>
</dbReference>
<evidence type="ECO:0000256" key="12">
    <source>
        <dbReference type="RuleBase" id="RU004241"/>
    </source>
</evidence>
<comment type="caution">
    <text evidence="15">The sequence shown here is derived from an EMBL/GenBank/DDBJ whole genome shotgun (WGS) entry which is preliminary data.</text>
</comment>
<keyword evidence="9" id="KW-0408">Iron</keyword>
<dbReference type="Pfam" id="PF07762">
    <property type="entry name" value="DUF1618"/>
    <property type="match status" value="1"/>
</dbReference>
<name>A0A835FR12_9POAL</name>
<evidence type="ECO:0000313" key="15">
    <source>
        <dbReference type="EMBL" id="KAF8769394.1"/>
    </source>
</evidence>
<feature type="compositionally biased region" description="Basic residues" evidence="13">
    <location>
        <begin position="229"/>
        <end position="242"/>
    </location>
</feature>
<evidence type="ECO:0000256" key="11">
    <source>
        <dbReference type="PIRSR" id="PIRSR600823-3"/>
    </source>
</evidence>
<dbReference type="GO" id="GO:0046872">
    <property type="term" value="F:metal ion binding"/>
    <property type="evidence" value="ECO:0007669"/>
    <property type="project" value="UniProtKB-KW"/>
</dbReference>
<dbReference type="PROSITE" id="PS50873">
    <property type="entry name" value="PEROXIDASE_4"/>
    <property type="match status" value="1"/>
</dbReference>
<evidence type="ECO:0000256" key="9">
    <source>
        <dbReference type="ARBA" id="ARBA00023004"/>
    </source>
</evidence>
<dbReference type="GO" id="GO:0042744">
    <property type="term" value="P:hydrogen peroxide catabolic process"/>
    <property type="evidence" value="ECO:0007669"/>
    <property type="project" value="UniProtKB-KW"/>
</dbReference>
<dbReference type="GO" id="GO:0020037">
    <property type="term" value="F:heme binding"/>
    <property type="evidence" value="ECO:0007669"/>
    <property type="project" value="InterPro"/>
</dbReference>